<evidence type="ECO:0000313" key="3">
    <source>
        <dbReference type="Proteomes" id="UP001196413"/>
    </source>
</evidence>
<evidence type="ECO:0000313" key="2">
    <source>
        <dbReference type="EMBL" id="KAJ1362662.1"/>
    </source>
</evidence>
<feature type="compositionally biased region" description="Basic and acidic residues" evidence="1">
    <location>
        <begin position="17"/>
        <end position="30"/>
    </location>
</feature>
<feature type="region of interest" description="Disordered" evidence="1">
    <location>
        <begin position="1"/>
        <end position="35"/>
    </location>
</feature>
<keyword evidence="3" id="KW-1185">Reference proteome</keyword>
<dbReference type="Proteomes" id="UP001196413">
    <property type="component" value="Unassembled WGS sequence"/>
</dbReference>
<organism evidence="2 3">
    <name type="scientific">Parelaphostrongylus tenuis</name>
    <name type="common">Meningeal worm</name>
    <dbReference type="NCBI Taxonomy" id="148309"/>
    <lineage>
        <taxon>Eukaryota</taxon>
        <taxon>Metazoa</taxon>
        <taxon>Ecdysozoa</taxon>
        <taxon>Nematoda</taxon>
        <taxon>Chromadorea</taxon>
        <taxon>Rhabditida</taxon>
        <taxon>Rhabditina</taxon>
        <taxon>Rhabditomorpha</taxon>
        <taxon>Strongyloidea</taxon>
        <taxon>Metastrongylidae</taxon>
        <taxon>Parelaphostrongylus</taxon>
    </lineage>
</organism>
<proteinExistence type="predicted"/>
<comment type="caution">
    <text evidence="2">The sequence shown here is derived from an EMBL/GenBank/DDBJ whole genome shotgun (WGS) entry which is preliminary data.</text>
</comment>
<dbReference type="EMBL" id="JAHQIW010004515">
    <property type="protein sequence ID" value="KAJ1362662.1"/>
    <property type="molecule type" value="Genomic_DNA"/>
</dbReference>
<protein>
    <submittedName>
        <fullName evidence="2">Uncharacterized protein</fullName>
    </submittedName>
</protein>
<name>A0AAD5N618_PARTN</name>
<evidence type="ECO:0000256" key="1">
    <source>
        <dbReference type="SAM" id="MobiDB-lite"/>
    </source>
</evidence>
<accession>A0AAD5N618</accession>
<dbReference type="AlphaFoldDB" id="A0AAD5N618"/>
<gene>
    <name evidence="2" type="ORF">KIN20_022303</name>
</gene>
<sequence length="108" mass="12197">MSFEMDAIKSSQSRQTLLEHHPDAPPERASRHIGRRKHPLLHKMCLHLADEASAPIERGKKIAKRVAERSHQAKNGLPQLGEPKVRLNSVSSFKVISCTFQALSLYYT</sequence>
<reference evidence="2" key="1">
    <citation type="submission" date="2021-06" db="EMBL/GenBank/DDBJ databases">
        <title>Parelaphostrongylus tenuis whole genome reference sequence.</title>
        <authorList>
            <person name="Garwood T.J."/>
            <person name="Larsen P.A."/>
            <person name="Fountain-Jones N.M."/>
            <person name="Garbe J.R."/>
            <person name="Macchietto M.G."/>
            <person name="Kania S.A."/>
            <person name="Gerhold R.W."/>
            <person name="Richards J.E."/>
            <person name="Wolf T.M."/>
        </authorList>
    </citation>
    <scope>NUCLEOTIDE SEQUENCE</scope>
    <source>
        <strain evidence="2">MNPRO001-30</strain>
        <tissue evidence="2">Meninges</tissue>
    </source>
</reference>